<dbReference type="Pfam" id="PF19557">
    <property type="entry name" value="DUF6079_1st"/>
    <property type="match status" value="1"/>
</dbReference>
<evidence type="ECO:0000313" key="2">
    <source>
        <dbReference type="EMBL" id="NLJ17249.1"/>
    </source>
</evidence>
<dbReference type="Proteomes" id="UP000541058">
    <property type="component" value="Unassembled WGS sequence"/>
</dbReference>
<organism evidence="2 3">
    <name type="scientific">Globicatella sulfidifaciens</name>
    <dbReference type="NCBI Taxonomy" id="136093"/>
    <lineage>
        <taxon>Bacteria</taxon>
        <taxon>Bacillati</taxon>
        <taxon>Bacillota</taxon>
        <taxon>Bacilli</taxon>
        <taxon>Lactobacillales</taxon>
        <taxon>Aerococcaceae</taxon>
        <taxon>Globicatella</taxon>
    </lineage>
</organism>
<name>A0A7X8GYY2_9LACT</name>
<dbReference type="RefSeq" id="WP_276645486.1">
    <property type="nucleotide sequence ID" value="NZ_JAAYSM010000005.1"/>
</dbReference>
<dbReference type="InterPro" id="IPR045725">
    <property type="entry name" value="DUF6079_N"/>
</dbReference>
<proteinExistence type="predicted"/>
<evidence type="ECO:0000313" key="3">
    <source>
        <dbReference type="Proteomes" id="UP000541058"/>
    </source>
</evidence>
<feature type="domain" description="DUF6079" evidence="1">
    <location>
        <begin position="28"/>
        <end position="139"/>
    </location>
</feature>
<gene>
    <name evidence="2" type="ORF">GX355_00135</name>
</gene>
<dbReference type="AlphaFoldDB" id="A0A7X8GYY2"/>
<accession>A0A7X8GYY2</accession>
<feature type="non-terminal residue" evidence="2">
    <location>
        <position position="288"/>
    </location>
</feature>
<dbReference type="EMBL" id="JAAYSM010000005">
    <property type="protein sequence ID" value="NLJ17249.1"/>
    <property type="molecule type" value="Genomic_DNA"/>
</dbReference>
<reference evidence="2 3" key="1">
    <citation type="journal article" date="2020" name="Biotechnol. Biofuels">
        <title>New insights from the biogas microbiome by comprehensive genome-resolved metagenomics of nearly 1600 species originating from multiple anaerobic digesters.</title>
        <authorList>
            <person name="Campanaro S."/>
            <person name="Treu L."/>
            <person name="Rodriguez-R L.M."/>
            <person name="Kovalovszki A."/>
            <person name="Ziels R.M."/>
            <person name="Maus I."/>
            <person name="Zhu X."/>
            <person name="Kougias P.G."/>
            <person name="Basile A."/>
            <person name="Luo G."/>
            <person name="Schluter A."/>
            <person name="Konstantinidis K.T."/>
            <person name="Angelidaki I."/>
        </authorList>
    </citation>
    <scope>NUCLEOTIDE SEQUENCE [LARGE SCALE GENOMIC DNA]</scope>
    <source>
        <strain evidence="2">AS23ysBPME_34</strain>
    </source>
</reference>
<protein>
    <recommendedName>
        <fullName evidence="1">DUF6079 domain-containing protein</fullName>
    </recommendedName>
</protein>
<dbReference type="SUPFAM" id="SSF52540">
    <property type="entry name" value="P-loop containing nucleoside triphosphate hydrolases"/>
    <property type="match status" value="1"/>
</dbReference>
<comment type="caution">
    <text evidence="2">The sequence shown here is derived from an EMBL/GenBank/DDBJ whole genome shotgun (WGS) entry which is preliminary data.</text>
</comment>
<sequence length="288" mass="33320">MKIRDIVEVPDIEKIVKLKENLSENANQEKIEELLKGYVITSNVEDNLEKFFYSVVTTPDKGKGFQITGLPGSGKSHFLSVIGLLMQDEQAFELLQLKSDTILKGREFVKNKKIFVVPLVAEEGGANISLEDMFFKAAEDITGFPFTDESDYIRQFEEAIINNSSYNEKFSDFISIKTNNQYRSWYDLRENLRNKRSLTKMAKEFIGNEKLTFFNPDRGRTERIEYLFNYLEEEEFDGVLVLIDELSEYLNDRGNDARNDALFLKQLLEYKSNIPAWIIGSFLSSLKD</sequence>
<evidence type="ECO:0000259" key="1">
    <source>
        <dbReference type="Pfam" id="PF19557"/>
    </source>
</evidence>
<dbReference type="InterPro" id="IPR027417">
    <property type="entry name" value="P-loop_NTPase"/>
</dbReference>